<dbReference type="Proteomes" id="UP000789860">
    <property type="component" value="Unassembled WGS sequence"/>
</dbReference>
<keyword evidence="2" id="KW-1185">Reference proteome</keyword>
<proteinExistence type="predicted"/>
<sequence>INDESEAIAKKTNSRIDMHLATTSALIFAERYEGEANQYDLNSMYIFEMIKKDASWPIALATIERNLPKKSLQCTRYLCYNLHRIYTYYDLEYAQKNGLKSNILYKIKKEGGIEGKVTSAQKRISEIVKPLEDQVKHIHTDSFIIARKIEFKTGIEIEIPNLIIFKENELRSTNSLLDFEKIQQDKKQNTILDTEYPALQTAKRKLSKKSDINLPNEIIIEIFQHL</sequence>
<organism evidence="1 2">
    <name type="scientific">Scutellospora calospora</name>
    <dbReference type="NCBI Taxonomy" id="85575"/>
    <lineage>
        <taxon>Eukaryota</taxon>
        <taxon>Fungi</taxon>
        <taxon>Fungi incertae sedis</taxon>
        <taxon>Mucoromycota</taxon>
        <taxon>Glomeromycotina</taxon>
        <taxon>Glomeromycetes</taxon>
        <taxon>Diversisporales</taxon>
        <taxon>Gigasporaceae</taxon>
        <taxon>Scutellospora</taxon>
    </lineage>
</organism>
<feature type="non-terminal residue" evidence="1">
    <location>
        <position position="1"/>
    </location>
</feature>
<protein>
    <submittedName>
        <fullName evidence="1">10304_t:CDS:1</fullName>
    </submittedName>
</protein>
<gene>
    <name evidence="1" type="ORF">SCALOS_LOCUS7141</name>
</gene>
<evidence type="ECO:0000313" key="1">
    <source>
        <dbReference type="EMBL" id="CAG8607063.1"/>
    </source>
</evidence>
<comment type="caution">
    <text evidence="1">The sequence shown here is derived from an EMBL/GenBank/DDBJ whole genome shotgun (WGS) entry which is preliminary data.</text>
</comment>
<reference evidence="1" key="1">
    <citation type="submission" date="2021-06" db="EMBL/GenBank/DDBJ databases">
        <authorList>
            <person name="Kallberg Y."/>
            <person name="Tangrot J."/>
            <person name="Rosling A."/>
        </authorList>
    </citation>
    <scope>NUCLEOTIDE SEQUENCE</scope>
    <source>
        <strain evidence="1">AU212A</strain>
    </source>
</reference>
<name>A0ACA9MSA6_9GLOM</name>
<dbReference type="EMBL" id="CAJVPM010015311">
    <property type="protein sequence ID" value="CAG8607063.1"/>
    <property type="molecule type" value="Genomic_DNA"/>
</dbReference>
<evidence type="ECO:0000313" key="2">
    <source>
        <dbReference type="Proteomes" id="UP000789860"/>
    </source>
</evidence>
<accession>A0ACA9MSA6</accession>